<dbReference type="InterPro" id="IPR046450">
    <property type="entry name" value="PA_dom_sf"/>
</dbReference>
<dbReference type="InterPro" id="IPR024038">
    <property type="entry name" value="MYXO-CTERM"/>
</dbReference>
<dbReference type="Proteomes" id="UP000019678">
    <property type="component" value="Unassembled WGS sequence"/>
</dbReference>
<comment type="cofactor">
    <cofactor evidence="1">
        <name>Zn(2+)</name>
        <dbReference type="ChEBI" id="CHEBI:29105"/>
    </cofactor>
</comment>
<dbReference type="SUPFAM" id="SSF50939">
    <property type="entry name" value="Sialidases"/>
    <property type="match status" value="1"/>
</dbReference>
<feature type="chain" id="PRO_5001500453" description="PA domain-containing protein" evidence="11">
    <location>
        <begin position="23"/>
        <end position="1212"/>
    </location>
</feature>
<evidence type="ECO:0000256" key="5">
    <source>
        <dbReference type="ARBA" id="ARBA00022670"/>
    </source>
</evidence>
<evidence type="ECO:0000256" key="10">
    <source>
        <dbReference type="ARBA" id="ARBA00023145"/>
    </source>
</evidence>
<dbReference type="Pfam" id="PF02128">
    <property type="entry name" value="Peptidase_M36"/>
    <property type="match status" value="1"/>
</dbReference>
<sequence>MKRSLRYSALTAALLSVSAAHAVDRPNYDAYAHQPAAATAGTPSRSTPTPGAVVTSMDDRRGVPTFLWATANAKASPRVVGATPERAARTYLEQHAMRYRLSPAALATVEVAEVHDTGTGGIIVTFRQRVGGIEVHRNALKVLMKRDLSLVAISGNLHASATEGARGSGKVVLSGASAIAAALHDLYGASVAAQDLDETKKPGTGYRYFQMKESAVAASGLRLSRPARVKRVLYPLPDRLVNAYFLEVMPSNGGAASDAYAYVIAADDGRVFYRENLTLNAFNYRVWAEPDGDHVPLAGPHADFLPHPTGSPDGSSPAFIAPVMVDINGFNTNPQGTFDPWLALSATTTSGNNVDAYADLNNPDGYSSGDLRATTTSTQTFDRVYDVTTSANASQNQIMASVAQLFYVNNWLHDWYYDSGFDEAGGNAQADNMGRGGVDGDVLLAEAQDYSGTDNANMQTLGDGESPIMQMYVWSSGDGSTSLSVQPLNTTMETDYASFGPSSFNLTNQLALVNDGANTVTDACSPLTNAGQISGRIALIDRGNCDYTDKVLAAQSAGAVGVLIANSQAGAGAMGMGGNAAVNIPVLSVSQENGAVLKTALQAGQVTVTMTREGASTRDGTIDNSIVAHEWGHYLHHRLVACGGPQCAGQSEGWGDFVALHMLLEQGDDLTGAFPLAVYATAALGDPYFGIRRVPYSTSTDIDGFSFRHIADGEPLPDNHPLVDLGSNAESHNAGEVWTTMLFDAYAGLIQSHPFPEARRLMSDYIVGGMKMAPVEPTFTEQRDAILAAAAAHDPNDFIALAQGFARRGAGTCAVSPDRNSQDMQGVVEDFELRPNFVFSAVTVDDSVTSCDDDGILDREETGLVTIEITNSGVAALTDARATVSTTSPGVSFPAGALVEFGSVAPFSTGMATVQVALDSSFSTAQPVVLDVSLTSAQTCTPQLARAELRRVHYDAEPATSTVDSVESEDEAWAAEGSVDGVWSRTVQAGAMNHHWSGIDFPSVSDTSLVSPPLEVSADQPLVLSFKHAHKFEYSQDTAWDGAVIEISSDGGATWNDLADFADPGYLGTITDLSGNPLSDRQGFTGENAEWPGYTAASIDLGTAFAGETVQVRFRIGTDEAAGDEGWFIDDIAFSGITNAPFTNLAENAAGCDETGAGGAGGAGGGPEGPVVSDPDGCGCGVVGDDTSSTTGASLLSLFAALGLVLRGRRRR</sequence>
<comment type="caution">
    <text evidence="13">The sequence shown here is derived from an EMBL/GenBank/DDBJ whole genome shotgun (WGS) entry which is preliminary data.</text>
</comment>
<keyword evidence="14" id="KW-1185">Reference proteome</keyword>
<keyword evidence="10" id="KW-0865">Zymogen</keyword>
<dbReference type="Pfam" id="PF02225">
    <property type="entry name" value="PA"/>
    <property type="match status" value="1"/>
</dbReference>
<evidence type="ECO:0000313" key="14">
    <source>
        <dbReference type="Proteomes" id="UP000019678"/>
    </source>
</evidence>
<dbReference type="PANTHER" id="PTHR33478:SF1">
    <property type="entry name" value="EXTRACELLULAR METALLOPROTEINASE MEP"/>
    <property type="match status" value="1"/>
</dbReference>
<dbReference type="GO" id="GO:0005615">
    <property type="term" value="C:extracellular space"/>
    <property type="evidence" value="ECO:0007669"/>
    <property type="project" value="InterPro"/>
</dbReference>
<dbReference type="InterPro" id="IPR050371">
    <property type="entry name" value="Fungal_virulence_M36"/>
</dbReference>
<dbReference type="InterPro" id="IPR001842">
    <property type="entry name" value="Peptidase_M36"/>
</dbReference>
<dbReference type="Gene3D" id="3.50.30.30">
    <property type="match status" value="1"/>
</dbReference>
<organism evidence="13 14">
    <name type="scientific">Chondromyces apiculatus DSM 436</name>
    <dbReference type="NCBI Taxonomy" id="1192034"/>
    <lineage>
        <taxon>Bacteria</taxon>
        <taxon>Pseudomonadati</taxon>
        <taxon>Myxococcota</taxon>
        <taxon>Polyangia</taxon>
        <taxon>Polyangiales</taxon>
        <taxon>Polyangiaceae</taxon>
        <taxon>Chondromyces</taxon>
    </lineage>
</organism>
<feature type="domain" description="PA" evidence="12">
    <location>
        <begin position="520"/>
        <end position="596"/>
    </location>
</feature>
<dbReference type="OrthoDB" id="5377264at2"/>
<dbReference type="Gene3D" id="3.10.170.10">
    <property type="match status" value="1"/>
</dbReference>
<evidence type="ECO:0000256" key="4">
    <source>
        <dbReference type="ARBA" id="ARBA00022525"/>
    </source>
</evidence>
<keyword evidence="7" id="KW-0378">Hydrolase</keyword>
<feature type="signal peptide" evidence="11">
    <location>
        <begin position="1"/>
        <end position="22"/>
    </location>
</feature>
<evidence type="ECO:0000256" key="9">
    <source>
        <dbReference type="ARBA" id="ARBA00023049"/>
    </source>
</evidence>
<dbReference type="RefSeq" id="WP_052374764.1">
    <property type="nucleotide sequence ID" value="NZ_ASRX01000015.1"/>
</dbReference>
<dbReference type="STRING" id="1192034.CAP_1687"/>
<evidence type="ECO:0000313" key="13">
    <source>
        <dbReference type="EMBL" id="EYF06557.1"/>
    </source>
</evidence>
<accession>A0A017TCF1</accession>
<dbReference type="NCBIfam" id="TIGR03901">
    <property type="entry name" value="MYXO-CTERM"/>
    <property type="match status" value="1"/>
</dbReference>
<dbReference type="GO" id="GO:0006508">
    <property type="term" value="P:proteolysis"/>
    <property type="evidence" value="ECO:0007669"/>
    <property type="project" value="UniProtKB-KW"/>
</dbReference>
<dbReference type="eggNOG" id="COG4412">
    <property type="taxonomic scope" value="Bacteria"/>
</dbReference>
<evidence type="ECO:0000256" key="6">
    <source>
        <dbReference type="ARBA" id="ARBA00022723"/>
    </source>
</evidence>
<comment type="similarity">
    <text evidence="3">Belongs to the peptidase M36 family.</text>
</comment>
<dbReference type="SUPFAM" id="SSF52025">
    <property type="entry name" value="PA domain"/>
    <property type="match status" value="1"/>
</dbReference>
<keyword evidence="9" id="KW-0482">Metalloprotease</keyword>
<dbReference type="GO" id="GO:0004222">
    <property type="term" value="F:metalloendopeptidase activity"/>
    <property type="evidence" value="ECO:0007669"/>
    <property type="project" value="InterPro"/>
</dbReference>
<dbReference type="CDD" id="cd04818">
    <property type="entry name" value="PA_subtilisin_1"/>
    <property type="match status" value="1"/>
</dbReference>
<dbReference type="InterPro" id="IPR027268">
    <property type="entry name" value="Peptidase_M4/M1_CTD_sf"/>
</dbReference>
<dbReference type="PANTHER" id="PTHR33478">
    <property type="entry name" value="EXTRACELLULAR METALLOPROTEINASE MEP"/>
    <property type="match status" value="1"/>
</dbReference>
<dbReference type="AlphaFoldDB" id="A0A017TCF1"/>
<keyword evidence="5" id="KW-0645">Protease</keyword>
<keyword evidence="8" id="KW-0862">Zinc</keyword>
<evidence type="ECO:0000256" key="1">
    <source>
        <dbReference type="ARBA" id="ARBA00001947"/>
    </source>
</evidence>
<dbReference type="Gene3D" id="2.60.120.260">
    <property type="entry name" value="Galactose-binding domain-like"/>
    <property type="match status" value="1"/>
</dbReference>
<dbReference type="GO" id="GO:0008270">
    <property type="term" value="F:zinc ion binding"/>
    <property type="evidence" value="ECO:0007669"/>
    <property type="project" value="InterPro"/>
</dbReference>
<evidence type="ECO:0000256" key="2">
    <source>
        <dbReference type="ARBA" id="ARBA00004613"/>
    </source>
</evidence>
<dbReference type="SUPFAM" id="SSF55486">
    <property type="entry name" value="Metalloproteases ('zincins'), catalytic domain"/>
    <property type="match status" value="1"/>
</dbReference>
<evidence type="ECO:0000256" key="8">
    <source>
        <dbReference type="ARBA" id="ARBA00022833"/>
    </source>
</evidence>
<comment type="subcellular location">
    <subcellularLocation>
        <location evidence="2">Secreted</location>
    </subcellularLocation>
</comment>
<keyword evidence="6" id="KW-0479">Metal-binding</keyword>
<proteinExistence type="inferred from homology"/>
<evidence type="ECO:0000256" key="11">
    <source>
        <dbReference type="SAM" id="SignalP"/>
    </source>
</evidence>
<evidence type="ECO:0000256" key="7">
    <source>
        <dbReference type="ARBA" id="ARBA00022801"/>
    </source>
</evidence>
<keyword evidence="11" id="KW-0732">Signal</keyword>
<name>A0A017TCF1_9BACT</name>
<dbReference type="Gene3D" id="1.10.390.10">
    <property type="entry name" value="Neutral Protease Domain 2"/>
    <property type="match status" value="1"/>
</dbReference>
<protein>
    <recommendedName>
        <fullName evidence="12">PA domain-containing protein</fullName>
    </recommendedName>
</protein>
<evidence type="ECO:0000256" key="3">
    <source>
        <dbReference type="ARBA" id="ARBA00006006"/>
    </source>
</evidence>
<dbReference type="InterPro" id="IPR036278">
    <property type="entry name" value="Sialidase_sf"/>
</dbReference>
<reference evidence="13 14" key="1">
    <citation type="submission" date="2013-05" db="EMBL/GenBank/DDBJ databases">
        <title>Genome assembly of Chondromyces apiculatus DSM 436.</title>
        <authorList>
            <person name="Sharma G."/>
            <person name="Khatri I."/>
            <person name="Kaur C."/>
            <person name="Mayilraj S."/>
            <person name="Subramanian S."/>
        </authorList>
    </citation>
    <scope>NUCLEOTIDE SEQUENCE [LARGE SCALE GENOMIC DNA]</scope>
    <source>
        <strain evidence="13 14">DSM 436</strain>
    </source>
</reference>
<dbReference type="EMBL" id="ASRX01000015">
    <property type="protein sequence ID" value="EYF06557.1"/>
    <property type="molecule type" value="Genomic_DNA"/>
</dbReference>
<keyword evidence="4" id="KW-0964">Secreted</keyword>
<dbReference type="InterPro" id="IPR003137">
    <property type="entry name" value="PA_domain"/>
</dbReference>
<gene>
    <name evidence="13" type="ORF">CAP_1687</name>
</gene>
<evidence type="ECO:0000259" key="12">
    <source>
        <dbReference type="Pfam" id="PF02225"/>
    </source>
</evidence>